<dbReference type="Proteomes" id="UP001501303">
    <property type="component" value="Unassembled WGS sequence"/>
</dbReference>
<gene>
    <name evidence="2" type="ORF">GCM10009716_40600</name>
</gene>
<evidence type="ECO:0000313" key="3">
    <source>
        <dbReference type="Proteomes" id="UP001501303"/>
    </source>
</evidence>
<dbReference type="Pfam" id="PF00561">
    <property type="entry name" value="Abhydrolase_1"/>
    <property type="match status" value="1"/>
</dbReference>
<dbReference type="PANTHER" id="PTHR43329">
    <property type="entry name" value="EPOXIDE HYDROLASE"/>
    <property type="match status" value="1"/>
</dbReference>
<evidence type="ECO:0000259" key="1">
    <source>
        <dbReference type="Pfam" id="PF00561"/>
    </source>
</evidence>
<name>A0ABN2PTP2_9ACTN</name>
<feature type="domain" description="AB hydrolase-1" evidence="1">
    <location>
        <begin position="36"/>
        <end position="286"/>
    </location>
</feature>
<keyword evidence="3" id="KW-1185">Reference proteome</keyword>
<organism evidence="2 3">
    <name type="scientific">Streptomyces sodiiphilus</name>
    <dbReference type="NCBI Taxonomy" id="226217"/>
    <lineage>
        <taxon>Bacteria</taxon>
        <taxon>Bacillati</taxon>
        <taxon>Actinomycetota</taxon>
        <taxon>Actinomycetes</taxon>
        <taxon>Kitasatosporales</taxon>
        <taxon>Streptomycetaceae</taxon>
        <taxon>Streptomyces</taxon>
    </lineage>
</organism>
<protein>
    <recommendedName>
        <fullName evidence="1">AB hydrolase-1 domain-containing protein</fullName>
    </recommendedName>
</protein>
<comment type="caution">
    <text evidence="2">The sequence shown here is derived from an EMBL/GenBank/DDBJ whole genome shotgun (WGS) entry which is preliminary data.</text>
</comment>
<dbReference type="InterPro" id="IPR029058">
    <property type="entry name" value="AB_hydrolase_fold"/>
</dbReference>
<evidence type="ECO:0000313" key="2">
    <source>
        <dbReference type="EMBL" id="GAA1928703.1"/>
    </source>
</evidence>
<proteinExistence type="predicted"/>
<sequence length="309" mass="34433">MAKAADGPGRERVVRSGEPGEGVDLCVTEYGDRSRPTVLLLHGYPDSKEVWNEVAAALAGRFHVVCCDTRGCGRSTPPPVLRGGFTLDRLTGDFLAVADAVSPDAPVHVVGHDWGSVQGWELATSDRTRGRIASFTSMSGPSLDHFGLWIRERLARPRPRGLAQVLGQGVRSWYIGVLRTPRLPELAWHGPLRKLWPALLRRMEKLPADGYPTASLPRDAAHGAWLYRDNMPRLRRPRTDAFAHVPVQLIVPTGDFFLSEGLYEDIGRWVPHLEYRRLPARHWMVRTHPLRTAAWIAEFVTAREAAAGR</sequence>
<reference evidence="2 3" key="1">
    <citation type="journal article" date="2019" name="Int. J. Syst. Evol. Microbiol.">
        <title>The Global Catalogue of Microorganisms (GCM) 10K type strain sequencing project: providing services to taxonomists for standard genome sequencing and annotation.</title>
        <authorList>
            <consortium name="The Broad Institute Genomics Platform"/>
            <consortium name="The Broad Institute Genome Sequencing Center for Infectious Disease"/>
            <person name="Wu L."/>
            <person name="Ma J."/>
        </authorList>
    </citation>
    <scope>NUCLEOTIDE SEQUENCE [LARGE SCALE GENOMIC DNA]</scope>
    <source>
        <strain evidence="2 3">JCM 13581</strain>
    </source>
</reference>
<dbReference type="InterPro" id="IPR000073">
    <property type="entry name" value="AB_hydrolase_1"/>
</dbReference>
<accession>A0ABN2PTP2</accession>
<dbReference type="SUPFAM" id="SSF53474">
    <property type="entry name" value="alpha/beta-Hydrolases"/>
    <property type="match status" value="1"/>
</dbReference>
<dbReference type="Gene3D" id="3.40.50.1820">
    <property type="entry name" value="alpha/beta hydrolase"/>
    <property type="match status" value="1"/>
</dbReference>
<dbReference type="EMBL" id="BAAAMJ010000052">
    <property type="protein sequence ID" value="GAA1928703.1"/>
    <property type="molecule type" value="Genomic_DNA"/>
</dbReference>